<feature type="domain" description="Integrase catalytic" evidence="1">
    <location>
        <begin position="1"/>
        <end position="62"/>
    </location>
</feature>
<protein>
    <recommendedName>
        <fullName evidence="1">Integrase catalytic domain-containing protein</fullName>
    </recommendedName>
</protein>
<dbReference type="InterPro" id="IPR050951">
    <property type="entry name" value="Retrovirus_Pol_polyprotein"/>
</dbReference>
<evidence type="ECO:0000313" key="2">
    <source>
        <dbReference type="EnsemblMetazoa" id="PPAI008374-PA"/>
    </source>
</evidence>
<reference evidence="2" key="1">
    <citation type="submission" date="2022-08" db="UniProtKB">
        <authorList>
            <consortium name="EnsemblMetazoa"/>
        </authorList>
    </citation>
    <scope>IDENTIFICATION</scope>
    <source>
        <strain evidence="2">Israel</strain>
    </source>
</reference>
<sequence length="215" mass="24544">MTDQTANTVAETFVNRFVCVFGAPIQICSDQGGCFNSATFKHVCKLLNINKKFATPFHPQTDWDTILPMAVAAYNSAVHQSHNMTPHEIIFGEKFDITSFNQPHVEPNYCYDDFVTELRRKLSYSQKIAAERLNIVKEKSKTYYDNSTNPVTFKVGDQVLLLNKSLPKIGESSKLLERRKGPYTVTKIVTPLTTTIKINNKEKTYHNNLLKLYKE</sequence>
<organism evidence="2 3">
    <name type="scientific">Phlebotomus papatasi</name>
    <name type="common">Sandfly</name>
    <dbReference type="NCBI Taxonomy" id="29031"/>
    <lineage>
        <taxon>Eukaryota</taxon>
        <taxon>Metazoa</taxon>
        <taxon>Ecdysozoa</taxon>
        <taxon>Arthropoda</taxon>
        <taxon>Hexapoda</taxon>
        <taxon>Insecta</taxon>
        <taxon>Pterygota</taxon>
        <taxon>Neoptera</taxon>
        <taxon>Endopterygota</taxon>
        <taxon>Diptera</taxon>
        <taxon>Nematocera</taxon>
        <taxon>Psychodoidea</taxon>
        <taxon>Psychodidae</taxon>
        <taxon>Phlebotomus</taxon>
        <taxon>Phlebotomus</taxon>
    </lineage>
</organism>
<dbReference type="Gene3D" id="3.30.420.10">
    <property type="entry name" value="Ribonuclease H-like superfamily/Ribonuclease H"/>
    <property type="match status" value="1"/>
</dbReference>
<accession>A0A1B0DJF0</accession>
<dbReference type="GO" id="GO:0015074">
    <property type="term" value="P:DNA integration"/>
    <property type="evidence" value="ECO:0007669"/>
    <property type="project" value="InterPro"/>
</dbReference>
<dbReference type="GO" id="GO:0003676">
    <property type="term" value="F:nucleic acid binding"/>
    <property type="evidence" value="ECO:0007669"/>
    <property type="project" value="InterPro"/>
</dbReference>
<evidence type="ECO:0000259" key="1">
    <source>
        <dbReference type="PROSITE" id="PS50994"/>
    </source>
</evidence>
<dbReference type="InterPro" id="IPR012337">
    <property type="entry name" value="RNaseH-like_sf"/>
</dbReference>
<dbReference type="EnsemblMetazoa" id="PPAI008374-RA">
    <property type="protein sequence ID" value="PPAI008374-PA"/>
    <property type="gene ID" value="PPAI008374"/>
</dbReference>
<dbReference type="SUPFAM" id="SSF53098">
    <property type="entry name" value="Ribonuclease H-like"/>
    <property type="match status" value="1"/>
</dbReference>
<proteinExistence type="predicted"/>
<dbReference type="PROSITE" id="PS50994">
    <property type="entry name" value="INTEGRASE"/>
    <property type="match status" value="1"/>
</dbReference>
<dbReference type="InterPro" id="IPR036397">
    <property type="entry name" value="RNaseH_sf"/>
</dbReference>
<dbReference type="EMBL" id="AJVK01065046">
    <property type="status" value="NOT_ANNOTATED_CDS"/>
    <property type="molecule type" value="Genomic_DNA"/>
</dbReference>
<dbReference type="AlphaFoldDB" id="A0A1B0DJF0"/>
<dbReference type="InterPro" id="IPR001584">
    <property type="entry name" value="Integrase_cat-core"/>
</dbReference>
<dbReference type="Proteomes" id="UP000092462">
    <property type="component" value="Unassembled WGS sequence"/>
</dbReference>
<dbReference type="VEuPathDB" id="VectorBase:PPAI008374"/>
<dbReference type="PANTHER" id="PTHR37984">
    <property type="entry name" value="PROTEIN CBG26694"/>
    <property type="match status" value="1"/>
</dbReference>
<keyword evidence="3" id="KW-1185">Reference proteome</keyword>
<evidence type="ECO:0000313" key="3">
    <source>
        <dbReference type="Proteomes" id="UP000092462"/>
    </source>
</evidence>
<name>A0A1B0DJF0_PHLPP</name>
<dbReference type="PANTHER" id="PTHR37984:SF5">
    <property type="entry name" value="PROTEIN NYNRIN-LIKE"/>
    <property type="match status" value="1"/>
</dbReference>